<dbReference type="SUPFAM" id="SSF54427">
    <property type="entry name" value="NTF2-like"/>
    <property type="match status" value="1"/>
</dbReference>
<gene>
    <name evidence="3" type="ORF">LA521A_36840</name>
</gene>
<dbReference type="PANTHER" id="PTHR33747">
    <property type="entry name" value="UPF0225 PROTEIN SCO1677"/>
    <property type="match status" value="1"/>
</dbReference>
<dbReference type="InterPro" id="IPR023006">
    <property type="entry name" value="YchJ-like"/>
</dbReference>
<comment type="similarity">
    <text evidence="1">Belongs to the UPF0225 family.</text>
</comment>
<dbReference type="Proteomes" id="UP001317822">
    <property type="component" value="Chromosome"/>
</dbReference>
<reference evidence="3 4" key="1">
    <citation type="journal article" date="2023" name="Int. J. Syst. Evol. Microbiol.">
        <title>Physiological and genomic analyses of cobalamin (vitamin B12)-auxotrophy of Lysobacter auxotrophicus sp. nov., a methionine-auxotrophic chitinolytic bacterium isolated from chitin-treated soil.</title>
        <authorList>
            <person name="Saito A."/>
            <person name="Dohra H."/>
            <person name="Hamada M."/>
            <person name="Moriuchi R."/>
            <person name="Kotsuchibashi Y."/>
            <person name="Mori K."/>
        </authorList>
    </citation>
    <scope>NUCLEOTIDE SEQUENCE [LARGE SCALE GENOMIC DNA]</scope>
    <source>
        <strain evidence="3 4">5-21a</strain>
    </source>
</reference>
<dbReference type="InterPro" id="IPR048469">
    <property type="entry name" value="YchJ-like_M"/>
</dbReference>
<accession>A0ABM8DIK9</accession>
<dbReference type="RefSeq" id="WP_281780329.1">
    <property type="nucleotide sequence ID" value="NZ_AP027041.1"/>
</dbReference>
<evidence type="ECO:0000313" key="3">
    <source>
        <dbReference type="EMBL" id="BDU18483.1"/>
    </source>
</evidence>
<feature type="domain" description="YchJ-like middle NTF2-like" evidence="2">
    <location>
        <begin position="39"/>
        <end position="133"/>
    </location>
</feature>
<dbReference type="HAMAP" id="MF_00612">
    <property type="entry name" value="UPF0225"/>
    <property type="match status" value="1"/>
</dbReference>
<organism evidence="3 4">
    <name type="scientific">Lysobacter auxotrophicus</name>
    <dbReference type="NCBI Taxonomy" id="2992573"/>
    <lineage>
        <taxon>Bacteria</taxon>
        <taxon>Pseudomonadati</taxon>
        <taxon>Pseudomonadota</taxon>
        <taxon>Gammaproteobacteria</taxon>
        <taxon>Lysobacterales</taxon>
        <taxon>Lysobacteraceae</taxon>
        <taxon>Lysobacter</taxon>
    </lineage>
</organism>
<dbReference type="Gene3D" id="3.10.450.50">
    <property type="match status" value="1"/>
</dbReference>
<name>A0ABM8DIK9_9GAMM</name>
<proteinExistence type="inferred from homology"/>
<dbReference type="Pfam" id="PF17775">
    <property type="entry name" value="YchJ_M-like"/>
    <property type="match status" value="1"/>
</dbReference>
<evidence type="ECO:0000313" key="4">
    <source>
        <dbReference type="Proteomes" id="UP001317822"/>
    </source>
</evidence>
<sequence>MNPSPPAPIAASAACPCGRGCPYGQCCGPLHGGAPAPDALALMRSRYSAYVRCDTAYVLASWHPDTRPQDLDLADTATTKWLGLDVKRHTPIDADHATVEFVARYRVGGGSAFRLHEISRFVREDGRWYYVDGVLPAR</sequence>
<evidence type="ECO:0000259" key="2">
    <source>
        <dbReference type="Pfam" id="PF17775"/>
    </source>
</evidence>
<keyword evidence="4" id="KW-1185">Reference proteome</keyword>
<evidence type="ECO:0000256" key="1">
    <source>
        <dbReference type="HAMAP-Rule" id="MF_00612"/>
    </source>
</evidence>
<dbReference type="InterPro" id="IPR032710">
    <property type="entry name" value="NTF2-like_dom_sf"/>
</dbReference>
<protein>
    <recommendedName>
        <fullName evidence="1">UPF0225 protein LA521A_36840</fullName>
    </recommendedName>
</protein>
<dbReference type="EMBL" id="AP027041">
    <property type="protein sequence ID" value="BDU18483.1"/>
    <property type="molecule type" value="Genomic_DNA"/>
</dbReference>
<dbReference type="PANTHER" id="PTHR33747:SF1">
    <property type="entry name" value="ADENYLATE CYCLASE-ASSOCIATED CAP C-TERMINAL DOMAIN-CONTAINING PROTEIN"/>
    <property type="match status" value="1"/>
</dbReference>